<sequence length="700" mass="77708">MDFVMGSGGNSGDEQEASNSRIGKRTYHRHTTHQIQILEAFFKDCPHPDDNQRRQLGRELGLDPKQIKFWFQNKRTQTKVAQNEKADNSVLRAENERIQAENSAIRDALKNVICPSCGGPPCGEEERQLCLQNLHLDNARLKEEASKPIPHIDALMPIPGSTFGASLQPNFQNQAMGRANLDPDLGSGPLDNISLPFQFKGITDVEKTIMVETATNGMDELIRLLRIDEPLWNKCLTDGRYVINRDSYEKICIRASHFNSSSARFESSKDSRMVNMNAMQLIDTFLDSDKWVDIFPTIVTEARTIQVLEEGIPGNRSGCLQLVYEQMHILSPLVAPREYYFLRHCQQIEQGLWVMVDVSCDWPPQENISPSRCWRLPSGCMIQEMPNGCSNVTWVEHVEVDDKSQTHRLYRDLICSNSAYGAERWVVTLQRICERLSFSMDETLPTHELGGVINSPEGRKSIMKLGHRMVKNFCGILNMSSKLDFPQLSEVNNSGVRVAVRQNIQEGQPSGTVVSAATSLWLPLPTQNIFNFFKDPKMRVHWDTLSNGNPANEIAHISNGAHPGNYTSIIRPFVPTENNMLMLQESYIDVLGSMIVYAPIDIPSVNLAISGKDSSDIAILPSGFIISGDGRPDNNNGASTSSNSGSPAGSSAGGSLLTVALQILVSSSKEVNVESVATVNTLISSTVQRIKATLNCCNLD</sequence>
<keyword evidence="2" id="KW-1185">Reference proteome</keyword>
<accession>A0ACC0YZV8</accession>
<dbReference type="EMBL" id="CM047739">
    <property type="protein sequence ID" value="KAJ0043278.1"/>
    <property type="molecule type" value="Genomic_DNA"/>
</dbReference>
<evidence type="ECO:0000313" key="2">
    <source>
        <dbReference type="Proteomes" id="UP001163603"/>
    </source>
</evidence>
<protein>
    <submittedName>
        <fullName evidence="1">Uncharacterized protein</fullName>
    </submittedName>
</protein>
<comment type="caution">
    <text evidence="1">The sequence shown here is derived from an EMBL/GenBank/DDBJ whole genome shotgun (WGS) entry which is preliminary data.</text>
</comment>
<reference evidence="2" key="1">
    <citation type="journal article" date="2023" name="G3 (Bethesda)">
        <title>Genome assembly and association tests identify interacting loci associated with vigor, precocity, and sex in interspecific pistachio rootstocks.</title>
        <authorList>
            <person name="Palmer W."/>
            <person name="Jacygrad E."/>
            <person name="Sagayaradj S."/>
            <person name="Cavanaugh K."/>
            <person name="Han R."/>
            <person name="Bertier L."/>
            <person name="Beede B."/>
            <person name="Kafkas S."/>
            <person name="Golino D."/>
            <person name="Preece J."/>
            <person name="Michelmore R."/>
        </authorList>
    </citation>
    <scope>NUCLEOTIDE SEQUENCE [LARGE SCALE GENOMIC DNA]</scope>
</reference>
<dbReference type="Proteomes" id="UP001163603">
    <property type="component" value="Chromosome 4"/>
</dbReference>
<gene>
    <name evidence="1" type="ORF">Pint_18270</name>
</gene>
<organism evidence="1 2">
    <name type="scientific">Pistacia integerrima</name>
    <dbReference type="NCBI Taxonomy" id="434235"/>
    <lineage>
        <taxon>Eukaryota</taxon>
        <taxon>Viridiplantae</taxon>
        <taxon>Streptophyta</taxon>
        <taxon>Embryophyta</taxon>
        <taxon>Tracheophyta</taxon>
        <taxon>Spermatophyta</taxon>
        <taxon>Magnoliopsida</taxon>
        <taxon>eudicotyledons</taxon>
        <taxon>Gunneridae</taxon>
        <taxon>Pentapetalae</taxon>
        <taxon>rosids</taxon>
        <taxon>malvids</taxon>
        <taxon>Sapindales</taxon>
        <taxon>Anacardiaceae</taxon>
        <taxon>Pistacia</taxon>
    </lineage>
</organism>
<name>A0ACC0YZV8_9ROSI</name>
<evidence type="ECO:0000313" key="1">
    <source>
        <dbReference type="EMBL" id="KAJ0043278.1"/>
    </source>
</evidence>
<proteinExistence type="predicted"/>